<dbReference type="RefSeq" id="WP_181420878.1">
    <property type="nucleotide sequence ID" value="NZ_QJTK01000011.1"/>
</dbReference>
<dbReference type="InterPro" id="IPR006439">
    <property type="entry name" value="HAD-SF_hydro_IA"/>
</dbReference>
<keyword evidence="5" id="KW-0119">Carbohydrate metabolism</keyword>
<dbReference type="InterPro" id="IPR036412">
    <property type="entry name" value="HAD-like_sf"/>
</dbReference>
<accession>A0A318TXT6</accession>
<organism evidence="6 7">
    <name type="scientific">Rhodobacter viridis</name>
    <dbReference type="NCBI Taxonomy" id="1054202"/>
    <lineage>
        <taxon>Bacteria</taxon>
        <taxon>Pseudomonadati</taxon>
        <taxon>Pseudomonadota</taxon>
        <taxon>Alphaproteobacteria</taxon>
        <taxon>Rhodobacterales</taxon>
        <taxon>Rhodobacter group</taxon>
        <taxon>Rhodobacter</taxon>
    </lineage>
</organism>
<dbReference type="PANTHER" id="PTHR46193:SF18">
    <property type="entry name" value="HEXITOL PHOSPHATASE B"/>
    <property type="match status" value="1"/>
</dbReference>
<comment type="caution">
    <text evidence="6">The sequence shown here is derived from an EMBL/GenBank/DDBJ whole genome shotgun (WGS) entry which is preliminary data.</text>
</comment>
<dbReference type="SFLD" id="SFLDG01129">
    <property type="entry name" value="C1.5:_HAD__Beta-PGM__Phosphata"/>
    <property type="match status" value="1"/>
</dbReference>
<keyword evidence="3" id="KW-0479">Metal-binding</keyword>
<keyword evidence="4" id="KW-0460">Magnesium</keyword>
<gene>
    <name evidence="6" type="ORF">C8J30_11148</name>
</gene>
<dbReference type="Gene3D" id="3.40.50.1000">
    <property type="entry name" value="HAD superfamily/HAD-like"/>
    <property type="match status" value="1"/>
</dbReference>
<dbReference type="Proteomes" id="UP000247727">
    <property type="component" value="Unassembled WGS sequence"/>
</dbReference>
<evidence type="ECO:0000256" key="3">
    <source>
        <dbReference type="ARBA" id="ARBA00022723"/>
    </source>
</evidence>
<dbReference type="InterPro" id="IPR023198">
    <property type="entry name" value="PGP-like_dom2"/>
</dbReference>
<comment type="cofactor">
    <cofactor evidence="1">
        <name>Mg(2+)</name>
        <dbReference type="ChEBI" id="CHEBI:18420"/>
    </cofactor>
</comment>
<dbReference type="AlphaFoldDB" id="A0A318TXT6"/>
<evidence type="ECO:0000313" key="6">
    <source>
        <dbReference type="EMBL" id="PYF08720.1"/>
    </source>
</evidence>
<dbReference type="GO" id="GO:0046872">
    <property type="term" value="F:metal ion binding"/>
    <property type="evidence" value="ECO:0007669"/>
    <property type="project" value="UniProtKB-KW"/>
</dbReference>
<dbReference type="NCBIfam" id="TIGR01509">
    <property type="entry name" value="HAD-SF-IA-v3"/>
    <property type="match status" value="1"/>
</dbReference>
<evidence type="ECO:0000313" key="7">
    <source>
        <dbReference type="Proteomes" id="UP000247727"/>
    </source>
</evidence>
<dbReference type="SUPFAM" id="SSF56784">
    <property type="entry name" value="HAD-like"/>
    <property type="match status" value="1"/>
</dbReference>
<evidence type="ECO:0000256" key="4">
    <source>
        <dbReference type="ARBA" id="ARBA00022842"/>
    </source>
</evidence>
<reference evidence="6 7" key="1">
    <citation type="submission" date="2018-06" db="EMBL/GenBank/DDBJ databases">
        <title>Genomic Encyclopedia of Type Strains, Phase III (KMG-III): the genomes of soil and plant-associated and newly described type strains.</title>
        <authorList>
            <person name="Whitman W."/>
        </authorList>
    </citation>
    <scope>NUCLEOTIDE SEQUENCE [LARGE SCALE GENOMIC DNA]</scope>
    <source>
        <strain evidence="6 7">JA737</strain>
    </source>
</reference>
<name>A0A318TXT6_9RHOB</name>
<evidence type="ECO:0000256" key="2">
    <source>
        <dbReference type="ARBA" id="ARBA00006171"/>
    </source>
</evidence>
<dbReference type="EMBL" id="QJTK01000011">
    <property type="protein sequence ID" value="PYF08720.1"/>
    <property type="molecule type" value="Genomic_DNA"/>
</dbReference>
<sequence>MSLPLRALLWDMDGTLVDSEPVHRRSFVDAARSHGLALPEDFHDGLIGKSEDAIHAILVAEHGLDMPFAAWSESRFAAYLARIEEVQPFAIATDLWARAEAAGLDQAIVSNSPAGIVRANLTRLGLAPGSVVTVSRNDVARGKPHPDPYLLGLSRLGVPATAAAVIEDSGAGLAAAQAAGIAAYMMPWFEGEKGNWQPFGALQKHLPHA</sequence>
<dbReference type="InterPro" id="IPR023214">
    <property type="entry name" value="HAD_sf"/>
</dbReference>
<evidence type="ECO:0000256" key="5">
    <source>
        <dbReference type="ARBA" id="ARBA00023277"/>
    </source>
</evidence>
<dbReference type="PANTHER" id="PTHR46193">
    <property type="entry name" value="6-PHOSPHOGLUCONATE PHOSPHATASE"/>
    <property type="match status" value="1"/>
</dbReference>
<dbReference type="GO" id="GO:0016787">
    <property type="term" value="F:hydrolase activity"/>
    <property type="evidence" value="ECO:0007669"/>
    <property type="project" value="UniProtKB-KW"/>
</dbReference>
<dbReference type="CDD" id="cd07505">
    <property type="entry name" value="HAD_BPGM-like"/>
    <property type="match status" value="1"/>
</dbReference>
<dbReference type="InterPro" id="IPR051600">
    <property type="entry name" value="Beta-PGM-like"/>
</dbReference>
<dbReference type="Gene3D" id="1.10.150.240">
    <property type="entry name" value="Putative phosphatase, domain 2"/>
    <property type="match status" value="1"/>
</dbReference>
<dbReference type="Pfam" id="PF00702">
    <property type="entry name" value="Hydrolase"/>
    <property type="match status" value="1"/>
</dbReference>
<keyword evidence="6" id="KW-0378">Hydrolase</keyword>
<proteinExistence type="inferred from homology"/>
<protein>
    <submittedName>
        <fullName evidence="6">HAD superfamily hydrolase (TIGR01509 family)</fullName>
    </submittedName>
</protein>
<evidence type="ECO:0000256" key="1">
    <source>
        <dbReference type="ARBA" id="ARBA00001946"/>
    </source>
</evidence>
<comment type="similarity">
    <text evidence="2">Belongs to the HAD-like hydrolase superfamily. CbbY/CbbZ/Gph/YieH family.</text>
</comment>
<dbReference type="SFLD" id="SFLDS00003">
    <property type="entry name" value="Haloacid_Dehalogenase"/>
    <property type="match status" value="1"/>
</dbReference>
<keyword evidence="7" id="KW-1185">Reference proteome</keyword>